<dbReference type="EMBL" id="CP093313">
    <property type="protein sequence ID" value="UWZ82167.1"/>
    <property type="molecule type" value="Genomic_DNA"/>
</dbReference>
<gene>
    <name evidence="1" type="ORF">MOP44_16475</name>
</gene>
<evidence type="ECO:0000313" key="2">
    <source>
        <dbReference type="Proteomes" id="UP001059380"/>
    </source>
</evidence>
<dbReference type="Proteomes" id="UP001059380">
    <property type="component" value="Chromosome"/>
</dbReference>
<dbReference type="KEGG" id="orp:MOP44_16475"/>
<keyword evidence="2" id="KW-1185">Reference proteome</keyword>
<dbReference type="RefSeq" id="WP_260791288.1">
    <property type="nucleotide sequence ID" value="NZ_CP093313.1"/>
</dbReference>
<name>A0A9J7BHG8_9BACT</name>
<reference evidence="1" key="1">
    <citation type="submission" date="2021-04" db="EMBL/GenBank/DDBJ databases">
        <title>Phylogenetic analysis of Acidobacteriaceae.</title>
        <authorList>
            <person name="Qiu L."/>
            <person name="Zhang Q."/>
        </authorList>
    </citation>
    <scope>NUCLEOTIDE SEQUENCE</scope>
    <source>
        <strain evidence="1">DSM 25168</strain>
    </source>
</reference>
<evidence type="ECO:0000313" key="1">
    <source>
        <dbReference type="EMBL" id="UWZ82167.1"/>
    </source>
</evidence>
<sequence length="252" mass="28032">MTLKENLAALESSVSQLKAERGIGPLQNDIYEAMDDLGHLGQRAVAGDTRVNYRVRSESDLMLFQKLRECVSAAGAEERYRPLLDRAETLLGQIAEIPIPPDGHLGVLAVLRSRFDFLFDQYGFTVADEQPTGMRITRGAVVLEIGWATQSSLSFSMRRGDLGDFWLEDLLYLCGDQRYKSVPQAIHLSTERDVDAWFQFVSDALRHHGNELLSDSPGAFVRLAQAQAQRDAEYVARMNANAGRFGSGLPQP</sequence>
<organism evidence="1 2">
    <name type="scientific">Occallatibacter riparius</name>
    <dbReference type="NCBI Taxonomy" id="1002689"/>
    <lineage>
        <taxon>Bacteria</taxon>
        <taxon>Pseudomonadati</taxon>
        <taxon>Acidobacteriota</taxon>
        <taxon>Terriglobia</taxon>
        <taxon>Terriglobales</taxon>
        <taxon>Acidobacteriaceae</taxon>
        <taxon>Occallatibacter</taxon>
    </lineage>
</organism>
<protein>
    <submittedName>
        <fullName evidence="1">Uncharacterized protein</fullName>
    </submittedName>
</protein>
<proteinExistence type="predicted"/>
<dbReference type="AlphaFoldDB" id="A0A9J7BHG8"/>
<accession>A0A9J7BHG8</accession>